<keyword evidence="1" id="KW-0812">Transmembrane</keyword>
<protein>
    <submittedName>
        <fullName evidence="2">Uncharacterized protein</fullName>
    </submittedName>
</protein>
<organism evidence="2">
    <name type="scientific">bacterium 19MO03SA05</name>
    <dbReference type="NCBI Taxonomy" id="2920620"/>
    <lineage>
        <taxon>Bacteria</taxon>
    </lineage>
</organism>
<feature type="transmembrane region" description="Helical" evidence="1">
    <location>
        <begin position="89"/>
        <end position="109"/>
    </location>
</feature>
<name>A0AAU6VMJ1_UNCXX</name>
<keyword evidence="1" id="KW-1133">Transmembrane helix</keyword>
<evidence type="ECO:0000313" key="2">
    <source>
        <dbReference type="EMBL" id="XAG86662.1"/>
    </source>
</evidence>
<feature type="transmembrane region" description="Helical" evidence="1">
    <location>
        <begin position="115"/>
        <end position="134"/>
    </location>
</feature>
<sequence>MDENSNLITQRISGKNHQIAGRDYITHVSHSEPKFDDGNPYKINCPQCGRVTGRLSTGCKNCDFPVREYFDQREIAEQKKLQRERRDALHFKGTLLVYGGLLGFAAIHWFDIVNFYAFVIAGLSAAVGGLIMNITSHQR</sequence>
<accession>A0AAU6VMJ1</accession>
<reference evidence="2" key="1">
    <citation type="submission" date="2022-03" db="EMBL/GenBank/DDBJ databases">
        <title>Sea Food Isolates.</title>
        <authorList>
            <person name="Li c."/>
        </authorList>
    </citation>
    <scope>NUCLEOTIDE SEQUENCE</scope>
    <source>
        <strain evidence="2">19MO03SA05</strain>
    </source>
</reference>
<proteinExistence type="predicted"/>
<evidence type="ECO:0000256" key="1">
    <source>
        <dbReference type="SAM" id="Phobius"/>
    </source>
</evidence>
<gene>
    <name evidence="2" type="ORF">MRM63_16455</name>
</gene>
<keyword evidence="1" id="KW-0472">Membrane</keyword>
<dbReference type="EMBL" id="CP095351">
    <property type="protein sequence ID" value="XAG86662.1"/>
    <property type="molecule type" value="Genomic_DNA"/>
</dbReference>
<dbReference type="AlphaFoldDB" id="A0AAU6VMJ1"/>